<keyword evidence="3 6" id="KW-0479">Metal-binding</keyword>
<feature type="domain" description="Alpha-carbonic anhydrase" evidence="7">
    <location>
        <begin position="34"/>
        <end position="209"/>
    </location>
</feature>
<dbReference type="SUPFAM" id="SSF51069">
    <property type="entry name" value="Carbonic anhydrase"/>
    <property type="match status" value="1"/>
</dbReference>
<dbReference type="EC" id="4.2.1.1" evidence="2 6"/>
<dbReference type="InterPro" id="IPR023561">
    <property type="entry name" value="Carbonic_anhydrase_a-class"/>
</dbReference>
<keyword evidence="6" id="KW-0732">Signal</keyword>
<evidence type="ECO:0000256" key="3">
    <source>
        <dbReference type="ARBA" id="ARBA00022723"/>
    </source>
</evidence>
<accession>A0A7J0FGK3</accession>
<evidence type="ECO:0000256" key="4">
    <source>
        <dbReference type="ARBA" id="ARBA00022833"/>
    </source>
</evidence>
<dbReference type="OrthoDB" id="429145at2759"/>
<dbReference type="EMBL" id="BJWL01000012">
    <property type="protein sequence ID" value="GFY97834.1"/>
    <property type="molecule type" value="Genomic_DNA"/>
</dbReference>
<dbReference type="PANTHER" id="PTHR18952:SF236">
    <property type="entry name" value="ALPHA CARBONIC ANHYDRASE 1, CHLOROPLASTIC"/>
    <property type="match status" value="1"/>
</dbReference>
<keyword evidence="9" id="KW-1185">Reference proteome</keyword>
<dbReference type="InterPro" id="IPR018338">
    <property type="entry name" value="Carbonic_anhydrase_a-class_CS"/>
</dbReference>
<name>A0A7J0FGK3_9ERIC</name>
<comment type="catalytic activity">
    <reaction evidence="6">
        <text>hydrogencarbonate + H(+) = CO2 + H2O</text>
        <dbReference type="Rhea" id="RHEA:10748"/>
        <dbReference type="ChEBI" id="CHEBI:15377"/>
        <dbReference type="ChEBI" id="CHEBI:15378"/>
        <dbReference type="ChEBI" id="CHEBI:16526"/>
        <dbReference type="ChEBI" id="CHEBI:17544"/>
        <dbReference type="EC" id="4.2.1.1"/>
    </reaction>
</comment>
<organism evidence="8 9">
    <name type="scientific">Actinidia rufa</name>
    <dbReference type="NCBI Taxonomy" id="165716"/>
    <lineage>
        <taxon>Eukaryota</taxon>
        <taxon>Viridiplantae</taxon>
        <taxon>Streptophyta</taxon>
        <taxon>Embryophyta</taxon>
        <taxon>Tracheophyta</taxon>
        <taxon>Spermatophyta</taxon>
        <taxon>Magnoliopsida</taxon>
        <taxon>eudicotyledons</taxon>
        <taxon>Gunneridae</taxon>
        <taxon>Pentapetalae</taxon>
        <taxon>asterids</taxon>
        <taxon>Ericales</taxon>
        <taxon>Actinidiaceae</taxon>
        <taxon>Actinidia</taxon>
    </lineage>
</organism>
<evidence type="ECO:0000259" key="7">
    <source>
        <dbReference type="PROSITE" id="PS51144"/>
    </source>
</evidence>
<dbReference type="GO" id="GO:0008270">
    <property type="term" value="F:zinc ion binding"/>
    <property type="evidence" value="ECO:0007669"/>
    <property type="project" value="UniProtKB-UniRule"/>
</dbReference>
<sequence length="209" mass="23104">MAAPLSFFIIPIALLLDLHTYASSAGLVGLDTVLNFSYSGNTGPGRWGSLSPAYAPCAYGKWQSPIDIETDKVVVNKTLKPLKRHYYPSNTTLIDHGYNVGMQFENGGEFIVDGKKYTLLQMHWHVPSEHKIDGVLFASELHLVHKASDGSYTVIAVLYKIGDADPTVAKVRSMSEEQVEALRAPLQSTCKSNHRPVQPMHGRHVQLFI</sequence>
<reference evidence="8 9" key="1">
    <citation type="submission" date="2019-07" db="EMBL/GenBank/DDBJ databases">
        <title>De Novo Assembly of kiwifruit Actinidia rufa.</title>
        <authorList>
            <person name="Sugita-Konishi S."/>
            <person name="Sato K."/>
            <person name="Mori E."/>
            <person name="Abe Y."/>
            <person name="Kisaki G."/>
            <person name="Hamano K."/>
            <person name="Suezawa K."/>
            <person name="Otani M."/>
            <person name="Fukuda T."/>
            <person name="Manabe T."/>
            <person name="Gomi K."/>
            <person name="Tabuchi M."/>
            <person name="Akimitsu K."/>
            <person name="Kataoka I."/>
        </authorList>
    </citation>
    <scope>NUCLEOTIDE SEQUENCE [LARGE SCALE GENOMIC DNA]</scope>
    <source>
        <strain evidence="9">cv. Fuchu</strain>
    </source>
</reference>
<dbReference type="InterPro" id="IPR001148">
    <property type="entry name" value="CA_dom"/>
</dbReference>
<evidence type="ECO:0000256" key="5">
    <source>
        <dbReference type="ARBA" id="ARBA00023239"/>
    </source>
</evidence>
<evidence type="ECO:0000256" key="2">
    <source>
        <dbReference type="ARBA" id="ARBA00012925"/>
    </source>
</evidence>
<dbReference type="PROSITE" id="PS00162">
    <property type="entry name" value="ALPHA_CA_1"/>
    <property type="match status" value="1"/>
</dbReference>
<dbReference type="PANTHER" id="PTHR18952">
    <property type="entry name" value="CARBONIC ANHYDRASE"/>
    <property type="match status" value="1"/>
</dbReference>
<comment type="similarity">
    <text evidence="6">Belongs to the alpha-carbonic anhydrase family.</text>
</comment>
<gene>
    <name evidence="8" type="ORF">Acr_12g0003750</name>
</gene>
<feature type="signal peptide" evidence="6">
    <location>
        <begin position="1"/>
        <end position="24"/>
    </location>
</feature>
<evidence type="ECO:0000313" key="9">
    <source>
        <dbReference type="Proteomes" id="UP000585474"/>
    </source>
</evidence>
<evidence type="ECO:0000256" key="6">
    <source>
        <dbReference type="RuleBase" id="RU367011"/>
    </source>
</evidence>
<keyword evidence="4 6" id="KW-0862">Zinc</keyword>
<dbReference type="SMART" id="SM01057">
    <property type="entry name" value="Carb_anhydrase"/>
    <property type="match status" value="1"/>
</dbReference>
<comment type="cofactor">
    <cofactor evidence="1 6">
        <name>Zn(2+)</name>
        <dbReference type="ChEBI" id="CHEBI:29105"/>
    </cofactor>
</comment>
<dbReference type="CDD" id="cd03124">
    <property type="entry name" value="alpha_CA_prokaryotic_like"/>
    <property type="match status" value="1"/>
</dbReference>
<evidence type="ECO:0000256" key="1">
    <source>
        <dbReference type="ARBA" id="ARBA00001947"/>
    </source>
</evidence>
<dbReference type="PROSITE" id="PS51144">
    <property type="entry name" value="ALPHA_CA_2"/>
    <property type="match status" value="1"/>
</dbReference>
<protein>
    <recommendedName>
        <fullName evidence="2 6">Carbonic anhydrase</fullName>
        <ecNumber evidence="2 6">4.2.1.1</ecNumber>
    </recommendedName>
</protein>
<dbReference type="GO" id="GO:0006730">
    <property type="term" value="P:one-carbon metabolic process"/>
    <property type="evidence" value="ECO:0007669"/>
    <property type="project" value="TreeGrafter"/>
</dbReference>
<dbReference type="GO" id="GO:0004089">
    <property type="term" value="F:carbonate dehydratase activity"/>
    <property type="evidence" value="ECO:0007669"/>
    <property type="project" value="UniProtKB-UniRule"/>
</dbReference>
<comment type="caution">
    <text evidence="8">The sequence shown here is derived from an EMBL/GenBank/DDBJ whole genome shotgun (WGS) entry which is preliminary data.</text>
</comment>
<keyword evidence="5 6" id="KW-0456">Lyase</keyword>
<dbReference type="Proteomes" id="UP000585474">
    <property type="component" value="Unassembled WGS sequence"/>
</dbReference>
<dbReference type="InterPro" id="IPR036398">
    <property type="entry name" value="CA_dom_sf"/>
</dbReference>
<comment type="function">
    <text evidence="6">Reversible hydration of carbon dioxide.</text>
</comment>
<feature type="chain" id="PRO_5029949463" description="Carbonic anhydrase" evidence="6">
    <location>
        <begin position="25"/>
        <end position="209"/>
    </location>
</feature>
<proteinExistence type="inferred from homology"/>
<dbReference type="Gene3D" id="3.10.200.10">
    <property type="entry name" value="Alpha carbonic anhydrase"/>
    <property type="match status" value="1"/>
</dbReference>
<evidence type="ECO:0000313" key="8">
    <source>
        <dbReference type="EMBL" id="GFY97834.1"/>
    </source>
</evidence>
<dbReference type="AlphaFoldDB" id="A0A7J0FGK3"/>
<dbReference type="Pfam" id="PF00194">
    <property type="entry name" value="Carb_anhydrase"/>
    <property type="match status" value="1"/>
</dbReference>
<dbReference type="InterPro" id="IPR041891">
    <property type="entry name" value="Alpha_CA_prokaryot-like"/>
</dbReference>